<dbReference type="OrthoDB" id="1959271at2759"/>
<dbReference type="EMBL" id="JABFUD020000022">
    <property type="protein sequence ID" value="KAI5061828.1"/>
    <property type="molecule type" value="Genomic_DNA"/>
</dbReference>
<proteinExistence type="predicted"/>
<evidence type="ECO:0000313" key="2">
    <source>
        <dbReference type="Proteomes" id="UP000886520"/>
    </source>
</evidence>
<dbReference type="Proteomes" id="UP000886520">
    <property type="component" value="Chromosome 22"/>
</dbReference>
<gene>
    <name evidence="1" type="ORF">GOP47_0022367</name>
</gene>
<dbReference type="AlphaFoldDB" id="A0A9D4U5F7"/>
<protein>
    <submittedName>
        <fullName evidence="1">Uncharacterized protein</fullName>
    </submittedName>
</protein>
<name>A0A9D4U5F7_ADICA</name>
<keyword evidence="2" id="KW-1185">Reference proteome</keyword>
<evidence type="ECO:0000313" key="1">
    <source>
        <dbReference type="EMBL" id="KAI5061828.1"/>
    </source>
</evidence>
<sequence length="272" mass="30410">MRLLQCLFPWRRPQQQKWIDVLVDIDDTLVYAGDGILYAPELLCSYHFAHGALEFLIALDRIPGVRIGFYSCGAKARNETLIQLISASIKSSGHTLTHGFVVFSVSDRMYGKKRLADLRDGIDLSRAILVDDAGVNIEAGEEANLLKVYANKSFSCTCTHAQEVYQARLANNLVRALGIILKSIKLSKLSVNSMSVVQALQSLQWDGDKYLHDPSNEEEIYKLGLQAMQEVQPDFQLAMVSCATHPWAALQANDETLFPQERTSVINSRFNC</sequence>
<organism evidence="1 2">
    <name type="scientific">Adiantum capillus-veneris</name>
    <name type="common">Maidenhair fern</name>
    <dbReference type="NCBI Taxonomy" id="13818"/>
    <lineage>
        <taxon>Eukaryota</taxon>
        <taxon>Viridiplantae</taxon>
        <taxon>Streptophyta</taxon>
        <taxon>Embryophyta</taxon>
        <taxon>Tracheophyta</taxon>
        <taxon>Polypodiopsida</taxon>
        <taxon>Polypodiidae</taxon>
        <taxon>Polypodiales</taxon>
        <taxon>Pteridineae</taxon>
        <taxon>Pteridaceae</taxon>
        <taxon>Vittarioideae</taxon>
        <taxon>Adiantum</taxon>
    </lineage>
</organism>
<accession>A0A9D4U5F7</accession>
<dbReference type="SUPFAM" id="SSF56784">
    <property type="entry name" value="HAD-like"/>
    <property type="match status" value="1"/>
</dbReference>
<reference evidence="1" key="1">
    <citation type="submission" date="2021-01" db="EMBL/GenBank/DDBJ databases">
        <title>Adiantum capillus-veneris genome.</title>
        <authorList>
            <person name="Fang Y."/>
            <person name="Liao Q."/>
        </authorList>
    </citation>
    <scope>NUCLEOTIDE SEQUENCE</scope>
    <source>
        <strain evidence="1">H3</strain>
        <tissue evidence="1">Leaf</tissue>
    </source>
</reference>
<comment type="caution">
    <text evidence="1">The sequence shown here is derived from an EMBL/GenBank/DDBJ whole genome shotgun (WGS) entry which is preliminary data.</text>
</comment>
<dbReference type="InterPro" id="IPR036412">
    <property type="entry name" value="HAD-like_sf"/>
</dbReference>